<dbReference type="PROSITE" id="PS00092">
    <property type="entry name" value="N6_MTASE"/>
    <property type="match status" value="1"/>
</dbReference>
<dbReference type="SUPFAM" id="SSF53335">
    <property type="entry name" value="S-adenosyl-L-methionine-dependent methyltransferases"/>
    <property type="match status" value="1"/>
</dbReference>
<keyword evidence="4 6" id="KW-0949">S-adenosyl-L-methionine</keyword>
<evidence type="ECO:0000256" key="5">
    <source>
        <dbReference type="ARBA" id="ARBA00022694"/>
    </source>
</evidence>
<dbReference type="AlphaFoldDB" id="A0ABD4T3D0"/>
<dbReference type="EMBL" id="JTHE03000048">
    <property type="protein sequence ID" value="MCM1982948.1"/>
    <property type="molecule type" value="Genomic_DNA"/>
</dbReference>
<dbReference type="EC" id="2.1.1.223" evidence="6"/>
<proteinExistence type="inferred from homology"/>
<keyword evidence="5 6" id="KW-0819">tRNA processing</keyword>
<evidence type="ECO:0000256" key="3">
    <source>
        <dbReference type="ARBA" id="ARBA00022679"/>
    </source>
</evidence>
<dbReference type="Proteomes" id="UP000031561">
    <property type="component" value="Unassembled WGS sequence"/>
</dbReference>
<comment type="caution">
    <text evidence="8">The sequence shown here is derived from an EMBL/GenBank/DDBJ whole genome shotgun (WGS) entry which is preliminary data.</text>
</comment>
<keyword evidence="9" id="KW-1185">Reference proteome</keyword>
<dbReference type="GO" id="GO:0016430">
    <property type="term" value="F:tRNA (adenine-N6)-methyltransferase activity"/>
    <property type="evidence" value="ECO:0007669"/>
    <property type="project" value="UniProtKB-UniRule"/>
</dbReference>
<reference evidence="8 9" key="1">
    <citation type="journal article" date="2015" name="Genome Announc.">
        <title>Draft Genome Sequence of Filamentous Marine Cyanobacterium Lyngbya confervoides Strain BDU141951.</title>
        <authorList>
            <person name="Chandrababunaidu M.M."/>
            <person name="Sen D."/>
            <person name="Tripathy S."/>
        </authorList>
    </citation>
    <scope>NUCLEOTIDE SEQUENCE [LARGE SCALE GENOMIC DNA]</scope>
    <source>
        <strain evidence="8 9">BDU141951</strain>
    </source>
</reference>
<dbReference type="InterPro" id="IPR002052">
    <property type="entry name" value="DNA_methylase_N6_adenine_CS"/>
</dbReference>
<evidence type="ECO:0000256" key="1">
    <source>
        <dbReference type="ARBA" id="ARBA00022490"/>
    </source>
</evidence>
<evidence type="ECO:0000256" key="6">
    <source>
        <dbReference type="HAMAP-Rule" id="MF_01872"/>
    </source>
</evidence>
<keyword evidence="3 6" id="KW-0808">Transferase</keyword>
<dbReference type="GO" id="GO:0032259">
    <property type="term" value="P:methylation"/>
    <property type="evidence" value="ECO:0007669"/>
    <property type="project" value="UniProtKB-KW"/>
</dbReference>
<dbReference type="Gene3D" id="3.40.50.150">
    <property type="entry name" value="Vaccinia Virus protein VP39"/>
    <property type="match status" value="1"/>
</dbReference>
<feature type="domain" description="Methyltransferase small" evidence="7">
    <location>
        <begin position="40"/>
        <end position="129"/>
    </location>
</feature>
<evidence type="ECO:0000259" key="7">
    <source>
        <dbReference type="Pfam" id="PF05175"/>
    </source>
</evidence>
<accession>A0ABD4T3D0</accession>
<organism evidence="8 9">
    <name type="scientific">Lyngbya confervoides BDU141951</name>
    <dbReference type="NCBI Taxonomy" id="1574623"/>
    <lineage>
        <taxon>Bacteria</taxon>
        <taxon>Bacillati</taxon>
        <taxon>Cyanobacteriota</taxon>
        <taxon>Cyanophyceae</taxon>
        <taxon>Oscillatoriophycideae</taxon>
        <taxon>Oscillatoriales</taxon>
        <taxon>Microcoleaceae</taxon>
        <taxon>Lyngbya</taxon>
    </lineage>
</organism>
<name>A0ABD4T3D0_9CYAN</name>
<sequence length="282" mass="31494">MGRRGQAYFQFQQFLIAQDRCAMKVGTDGMLLGAWTSIPPQARVLDIGTGTGLVALMLAQRSPQAQIDALEVDLKACEQARENVACSPWIHRIQVHHQSLQAWIRRARVPPSRAAHRPPYTLIVANPPYFPRSSSSTLNPRTQARQQTSLSLEVLFQGVAACLHPQGQFSMIYPFQDHVAALAQAQVLGLHCTRLWQVKPRPQLPPKRSLLEFSWRFRVPERAEISLEHSRHCYTADYAALLRPFLLRYAKASKSALVPAEIDAGHLKPSSGSLAPDRDPSP</sequence>
<keyword evidence="2 6" id="KW-0489">Methyltransferase</keyword>
<dbReference type="GO" id="GO:0008033">
    <property type="term" value="P:tRNA processing"/>
    <property type="evidence" value="ECO:0007669"/>
    <property type="project" value="UniProtKB-UniRule"/>
</dbReference>
<dbReference type="InterPro" id="IPR029063">
    <property type="entry name" value="SAM-dependent_MTases_sf"/>
</dbReference>
<keyword evidence="1 6" id="KW-0963">Cytoplasm</keyword>
<evidence type="ECO:0000256" key="2">
    <source>
        <dbReference type="ARBA" id="ARBA00022603"/>
    </source>
</evidence>
<dbReference type="InterPro" id="IPR050210">
    <property type="entry name" value="tRNA_Adenine-N(6)_MTase"/>
</dbReference>
<dbReference type="PANTHER" id="PTHR47739">
    <property type="entry name" value="TRNA1(VAL) (ADENINE(37)-N6)-METHYLTRANSFERASE"/>
    <property type="match status" value="1"/>
</dbReference>
<dbReference type="HAMAP" id="MF_01872">
    <property type="entry name" value="tRNA_methyltr_YfiC"/>
    <property type="match status" value="1"/>
</dbReference>
<comment type="subcellular location">
    <subcellularLocation>
        <location evidence="6">Cytoplasm</location>
    </subcellularLocation>
</comment>
<dbReference type="InterPro" id="IPR007848">
    <property type="entry name" value="Small_mtfrase_dom"/>
</dbReference>
<protein>
    <recommendedName>
        <fullName evidence="6">tRNA1(Val) (adenine(37)-N6)-methyltransferase</fullName>
        <ecNumber evidence="6">2.1.1.223</ecNumber>
    </recommendedName>
    <alternativeName>
        <fullName evidence="6">tRNA m6A37 methyltransferase</fullName>
    </alternativeName>
</protein>
<dbReference type="GO" id="GO:0005737">
    <property type="term" value="C:cytoplasm"/>
    <property type="evidence" value="ECO:0007669"/>
    <property type="project" value="UniProtKB-SubCell"/>
</dbReference>
<comment type="catalytic activity">
    <reaction evidence="6">
        <text>adenosine(37) in tRNA1(Val) + S-adenosyl-L-methionine = N(6)-methyladenosine(37) in tRNA1(Val) + S-adenosyl-L-homocysteine + H(+)</text>
        <dbReference type="Rhea" id="RHEA:43160"/>
        <dbReference type="Rhea" id="RHEA-COMP:10369"/>
        <dbReference type="Rhea" id="RHEA-COMP:10370"/>
        <dbReference type="ChEBI" id="CHEBI:15378"/>
        <dbReference type="ChEBI" id="CHEBI:57856"/>
        <dbReference type="ChEBI" id="CHEBI:59789"/>
        <dbReference type="ChEBI" id="CHEBI:74411"/>
        <dbReference type="ChEBI" id="CHEBI:74449"/>
        <dbReference type="EC" id="2.1.1.223"/>
    </reaction>
</comment>
<evidence type="ECO:0000256" key="4">
    <source>
        <dbReference type="ARBA" id="ARBA00022691"/>
    </source>
</evidence>
<gene>
    <name evidence="8" type="ORF">QQ91_0008945</name>
</gene>
<comment type="similarity">
    <text evidence="6">Belongs to the methyltransferase superfamily. tRNA (adenine-N(6)-)-methyltransferase family.</text>
</comment>
<dbReference type="CDD" id="cd02440">
    <property type="entry name" value="AdoMet_MTases"/>
    <property type="match status" value="1"/>
</dbReference>
<dbReference type="RefSeq" id="WP_166281689.1">
    <property type="nucleotide sequence ID" value="NZ_JTHE03000048.1"/>
</dbReference>
<dbReference type="InterPro" id="IPR022882">
    <property type="entry name" value="tRNA_adenine-N6_MeTrfase"/>
</dbReference>
<dbReference type="PANTHER" id="PTHR47739:SF1">
    <property type="entry name" value="TRNA1(VAL) (ADENINE(37)-N6)-METHYLTRANSFERASE"/>
    <property type="match status" value="1"/>
</dbReference>
<evidence type="ECO:0000313" key="8">
    <source>
        <dbReference type="EMBL" id="MCM1982948.1"/>
    </source>
</evidence>
<comment type="function">
    <text evidence="6">Specifically methylates the adenine in position 37 of tRNA(1)(Val) (anticodon cmo5UAC).</text>
</comment>
<evidence type="ECO:0000313" key="9">
    <source>
        <dbReference type="Proteomes" id="UP000031561"/>
    </source>
</evidence>
<dbReference type="Pfam" id="PF05175">
    <property type="entry name" value="MTS"/>
    <property type="match status" value="1"/>
</dbReference>